<dbReference type="PaxDb" id="39947-A0A0P0Y1R4"/>
<reference evidence="2 3" key="2">
    <citation type="journal article" date="2013" name="Plant Cell Physiol.">
        <title>Rice Annotation Project Database (RAP-DB): an integrative and interactive database for rice genomics.</title>
        <authorList>
            <person name="Sakai H."/>
            <person name="Lee S.S."/>
            <person name="Tanaka T."/>
            <person name="Numa H."/>
            <person name="Kim J."/>
            <person name="Kawahara Y."/>
            <person name="Wakimoto H."/>
            <person name="Yang C.C."/>
            <person name="Iwamoto M."/>
            <person name="Abe T."/>
            <person name="Yamada Y."/>
            <person name="Muto A."/>
            <person name="Inokuchi H."/>
            <person name="Ikemura T."/>
            <person name="Matsumoto T."/>
            <person name="Sasaki T."/>
            <person name="Itoh T."/>
        </authorList>
    </citation>
    <scope>NUCLEOTIDE SEQUENCE [LARGE SCALE GENOMIC DNA]</scope>
    <source>
        <strain evidence="3">cv. Nipponbare</strain>
    </source>
</reference>
<reference evidence="3" key="1">
    <citation type="journal article" date="2005" name="Nature">
        <title>The map-based sequence of the rice genome.</title>
        <authorList>
            <consortium name="International rice genome sequencing project (IRGSP)"/>
            <person name="Matsumoto T."/>
            <person name="Wu J."/>
            <person name="Kanamori H."/>
            <person name="Katayose Y."/>
            <person name="Fujisawa M."/>
            <person name="Namiki N."/>
            <person name="Mizuno H."/>
            <person name="Yamamoto K."/>
            <person name="Antonio B.A."/>
            <person name="Baba T."/>
            <person name="Sakata K."/>
            <person name="Nagamura Y."/>
            <person name="Aoki H."/>
            <person name="Arikawa K."/>
            <person name="Arita K."/>
            <person name="Bito T."/>
            <person name="Chiden Y."/>
            <person name="Fujitsuka N."/>
            <person name="Fukunaka R."/>
            <person name="Hamada M."/>
            <person name="Harada C."/>
            <person name="Hayashi A."/>
            <person name="Hijishita S."/>
            <person name="Honda M."/>
            <person name="Hosokawa S."/>
            <person name="Ichikawa Y."/>
            <person name="Idonuma A."/>
            <person name="Iijima M."/>
            <person name="Ikeda M."/>
            <person name="Ikeno M."/>
            <person name="Ito K."/>
            <person name="Ito S."/>
            <person name="Ito T."/>
            <person name="Ito Y."/>
            <person name="Ito Y."/>
            <person name="Iwabuchi A."/>
            <person name="Kamiya K."/>
            <person name="Karasawa W."/>
            <person name="Kurita K."/>
            <person name="Katagiri S."/>
            <person name="Kikuta A."/>
            <person name="Kobayashi H."/>
            <person name="Kobayashi N."/>
            <person name="Machita K."/>
            <person name="Maehara T."/>
            <person name="Masukawa M."/>
            <person name="Mizubayashi T."/>
            <person name="Mukai Y."/>
            <person name="Nagasaki H."/>
            <person name="Nagata Y."/>
            <person name="Naito S."/>
            <person name="Nakashima M."/>
            <person name="Nakama Y."/>
            <person name="Nakamichi Y."/>
            <person name="Nakamura M."/>
            <person name="Meguro A."/>
            <person name="Negishi M."/>
            <person name="Ohta I."/>
            <person name="Ohta T."/>
            <person name="Okamoto M."/>
            <person name="Ono N."/>
            <person name="Saji S."/>
            <person name="Sakaguchi M."/>
            <person name="Sakai K."/>
            <person name="Shibata M."/>
            <person name="Shimokawa T."/>
            <person name="Song J."/>
            <person name="Takazaki Y."/>
            <person name="Terasawa K."/>
            <person name="Tsugane M."/>
            <person name="Tsuji K."/>
            <person name="Ueda S."/>
            <person name="Waki K."/>
            <person name="Yamagata H."/>
            <person name="Yamamoto M."/>
            <person name="Yamamoto S."/>
            <person name="Yamane H."/>
            <person name="Yoshiki S."/>
            <person name="Yoshihara R."/>
            <person name="Yukawa K."/>
            <person name="Zhong H."/>
            <person name="Yano M."/>
            <person name="Yuan Q."/>
            <person name="Ouyang S."/>
            <person name="Liu J."/>
            <person name="Jones K.M."/>
            <person name="Gansberger K."/>
            <person name="Moffat K."/>
            <person name="Hill J."/>
            <person name="Bera J."/>
            <person name="Fadrosh D."/>
            <person name="Jin S."/>
            <person name="Johri S."/>
            <person name="Kim M."/>
            <person name="Overton L."/>
            <person name="Reardon M."/>
            <person name="Tsitrin T."/>
            <person name="Vuong H."/>
            <person name="Weaver B."/>
            <person name="Ciecko A."/>
            <person name="Tallon L."/>
            <person name="Jackson J."/>
            <person name="Pai G."/>
            <person name="Aken S.V."/>
            <person name="Utterback T."/>
            <person name="Reidmuller S."/>
            <person name="Feldblyum T."/>
            <person name="Hsiao J."/>
            <person name="Zismann V."/>
            <person name="Iobst S."/>
            <person name="de Vazeille A.R."/>
            <person name="Buell C.R."/>
            <person name="Ying K."/>
            <person name="Li Y."/>
            <person name="Lu T."/>
            <person name="Huang Y."/>
            <person name="Zhao Q."/>
            <person name="Feng Q."/>
            <person name="Zhang L."/>
            <person name="Zhu J."/>
            <person name="Weng Q."/>
            <person name="Mu J."/>
            <person name="Lu Y."/>
            <person name="Fan D."/>
            <person name="Liu Y."/>
            <person name="Guan J."/>
            <person name="Zhang Y."/>
            <person name="Yu S."/>
            <person name="Liu X."/>
            <person name="Zhang Y."/>
            <person name="Hong G."/>
            <person name="Han B."/>
            <person name="Choisne N."/>
            <person name="Demange N."/>
            <person name="Orjeda G."/>
            <person name="Samain S."/>
            <person name="Cattolico L."/>
            <person name="Pelletier E."/>
            <person name="Couloux A."/>
            <person name="Segurens B."/>
            <person name="Wincker P."/>
            <person name="D'Hont A."/>
            <person name="Scarpelli C."/>
            <person name="Weissenbach J."/>
            <person name="Salanoubat M."/>
            <person name="Quetier F."/>
            <person name="Yu Y."/>
            <person name="Kim H.R."/>
            <person name="Rambo T."/>
            <person name="Currie J."/>
            <person name="Collura K."/>
            <person name="Luo M."/>
            <person name="Yang T."/>
            <person name="Ammiraju J.S.S."/>
            <person name="Engler F."/>
            <person name="Soderlund C."/>
            <person name="Wing R.A."/>
            <person name="Palmer L.E."/>
            <person name="de la Bastide M."/>
            <person name="Spiegel L."/>
            <person name="Nascimento L."/>
            <person name="Zutavern T."/>
            <person name="O'Shaughnessy A."/>
            <person name="Dike S."/>
            <person name="Dedhia N."/>
            <person name="Preston R."/>
            <person name="Balija V."/>
            <person name="McCombie W.R."/>
            <person name="Chow T."/>
            <person name="Chen H."/>
            <person name="Chung M."/>
            <person name="Chen C."/>
            <person name="Shaw J."/>
            <person name="Wu H."/>
            <person name="Hsiao K."/>
            <person name="Chao Y."/>
            <person name="Chu M."/>
            <person name="Cheng C."/>
            <person name="Hour A."/>
            <person name="Lee P."/>
            <person name="Lin S."/>
            <person name="Lin Y."/>
            <person name="Liou J."/>
            <person name="Liu S."/>
            <person name="Hsing Y."/>
            <person name="Raghuvanshi S."/>
            <person name="Mohanty A."/>
            <person name="Bharti A.K."/>
            <person name="Gaur A."/>
            <person name="Gupta V."/>
            <person name="Kumar D."/>
            <person name="Ravi V."/>
            <person name="Vij S."/>
            <person name="Kapur A."/>
            <person name="Khurana P."/>
            <person name="Khurana P."/>
            <person name="Khurana J.P."/>
            <person name="Tyagi A.K."/>
            <person name="Gaikwad K."/>
            <person name="Singh A."/>
            <person name="Dalal V."/>
            <person name="Srivastava S."/>
            <person name="Dixit A."/>
            <person name="Pal A.K."/>
            <person name="Ghazi I.A."/>
            <person name="Yadav M."/>
            <person name="Pandit A."/>
            <person name="Bhargava A."/>
            <person name="Sureshbabu K."/>
            <person name="Batra K."/>
            <person name="Sharma T.R."/>
            <person name="Mohapatra T."/>
            <person name="Singh N.K."/>
            <person name="Messing J."/>
            <person name="Nelson A.B."/>
            <person name="Fuks G."/>
            <person name="Kavchok S."/>
            <person name="Keizer G."/>
            <person name="Linton E."/>
            <person name="Llaca V."/>
            <person name="Song R."/>
            <person name="Tanyolac B."/>
            <person name="Young S."/>
            <person name="Ho-Il K."/>
            <person name="Hahn J.H."/>
            <person name="Sangsakoo G."/>
            <person name="Vanavichit A."/>
            <person name="de Mattos Luiz.A.T."/>
            <person name="Zimmer P.D."/>
            <person name="Malone G."/>
            <person name="Dellagostin O."/>
            <person name="de Oliveira A.C."/>
            <person name="Bevan M."/>
            <person name="Bancroft I."/>
            <person name="Minx P."/>
            <person name="Cordum H."/>
            <person name="Wilson R."/>
            <person name="Cheng Z."/>
            <person name="Jin W."/>
            <person name="Jiang J."/>
            <person name="Leong S.A."/>
            <person name="Iwama H."/>
            <person name="Gojobori T."/>
            <person name="Itoh T."/>
            <person name="Niimura Y."/>
            <person name="Fujii Y."/>
            <person name="Habara T."/>
            <person name="Sakai H."/>
            <person name="Sato Y."/>
            <person name="Wilson G."/>
            <person name="Kumar K."/>
            <person name="McCouch S."/>
            <person name="Juretic N."/>
            <person name="Hoen D."/>
            <person name="Wright S."/>
            <person name="Bruskiewich R."/>
            <person name="Bureau T."/>
            <person name="Miyao A."/>
            <person name="Hirochika H."/>
            <person name="Nishikawa T."/>
            <person name="Kadowaki K."/>
            <person name="Sugiura M."/>
            <person name="Burr B."/>
            <person name="Sasaki T."/>
        </authorList>
    </citation>
    <scope>NUCLEOTIDE SEQUENCE [LARGE SCALE GENOMIC DNA]</scope>
    <source>
        <strain evidence="3">cv. Nipponbare</strain>
    </source>
</reference>
<feature type="region of interest" description="Disordered" evidence="1">
    <location>
        <begin position="26"/>
        <end position="67"/>
    </location>
</feature>
<dbReference type="EMBL" id="AP014967">
    <property type="protein sequence ID" value="BAT13848.1"/>
    <property type="molecule type" value="Genomic_DNA"/>
</dbReference>
<keyword evidence="3" id="KW-1185">Reference proteome</keyword>
<evidence type="ECO:0000313" key="3">
    <source>
        <dbReference type="Proteomes" id="UP000059680"/>
    </source>
</evidence>
<protein>
    <submittedName>
        <fullName evidence="2">Os11g0436300 protein</fullName>
    </submittedName>
</protein>
<dbReference type="AlphaFoldDB" id="A0A0P0Y1R4"/>
<proteinExistence type="predicted"/>
<dbReference type="InParanoid" id="A0A0P0Y1R4"/>
<dbReference type="Proteomes" id="UP000059680">
    <property type="component" value="Chromosome 11"/>
</dbReference>
<name>A0A0P0Y1R4_ORYSJ</name>
<organism evidence="2 3">
    <name type="scientific">Oryza sativa subsp. japonica</name>
    <name type="common">Rice</name>
    <dbReference type="NCBI Taxonomy" id="39947"/>
    <lineage>
        <taxon>Eukaryota</taxon>
        <taxon>Viridiplantae</taxon>
        <taxon>Streptophyta</taxon>
        <taxon>Embryophyta</taxon>
        <taxon>Tracheophyta</taxon>
        <taxon>Spermatophyta</taxon>
        <taxon>Magnoliopsida</taxon>
        <taxon>Liliopsida</taxon>
        <taxon>Poales</taxon>
        <taxon>Poaceae</taxon>
        <taxon>BOP clade</taxon>
        <taxon>Oryzoideae</taxon>
        <taxon>Oryzeae</taxon>
        <taxon>Oryzinae</taxon>
        <taxon>Oryza</taxon>
        <taxon>Oryza sativa</taxon>
    </lineage>
</organism>
<feature type="compositionally biased region" description="Polar residues" evidence="1">
    <location>
        <begin position="30"/>
        <end position="40"/>
    </location>
</feature>
<gene>
    <name evidence="2" type="ordered locus">Os11g0436300</name>
    <name evidence="2" type="ORF">OSNPB_110436300</name>
</gene>
<reference evidence="2 3" key="3">
    <citation type="journal article" date="2013" name="Rice">
        <title>Improvement of the Oryza sativa Nipponbare reference genome using next generation sequence and optical map data.</title>
        <authorList>
            <person name="Kawahara Y."/>
            <person name="de la Bastide M."/>
            <person name="Hamilton J.P."/>
            <person name="Kanamori H."/>
            <person name="McCombie W.R."/>
            <person name="Ouyang S."/>
            <person name="Schwartz D.C."/>
            <person name="Tanaka T."/>
            <person name="Wu J."/>
            <person name="Zhou S."/>
            <person name="Childs K.L."/>
            <person name="Davidson R.M."/>
            <person name="Lin H."/>
            <person name="Quesada-Ocampo L."/>
            <person name="Vaillancourt B."/>
            <person name="Sakai H."/>
            <person name="Lee S.S."/>
            <person name="Kim J."/>
            <person name="Numa H."/>
            <person name="Itoh T."/>
            <person name="Buell C.R."/>
            <person name="Matsumoto T."/>
        </authorList>
    </citation>
    <scope>NUCLEOTIDE SEQUENCE [LARGE SCALE GENOMIC DNA]</scope>
    <source>
        <strain evidence="3">cv. Nipponbare</strain>
    </source>
</reference>
<evidence type="ECO:0000256" key="1">
    <source>
        <dbReference type="SAM" id="MobiDB-lite"/>
    </source>
</evidence>
<accession>A0A0P0Y1R4</accession>
<evidence type="ECO:0000313" key="2">
    <source>
        <dbReference type="EMBL" id="BAT13848.1"/>
    </source>
</evidence>
<sequence length="89" mass="9841">MHMAPTLLLSQGLHDHIWPALQVGSDLRESGTNARVTSGGSVKRGGAGEQEEGRKRQWASGRHFGRSKCTSTSYYAKEEMDWERKALPA</sequence>